<organism evidence="2 3">
    <name type="scientific">Aspergillus cavernicola</name>
    <dbReference type="NCBI Taxonomy" id="176166"/>
    <lineage>
        <taxon>Eukaryota</taxon>
        <taxon>Fungi</taxon>
        <taxon>Dikarya</taxon>
        <taxon>Ascomycota</taxon>
        <taxon>Pezizomycotina</taxon>
        <taxon>Eurotiomycetes</taxon>
        <taxon>Eurotiomycetidae</taxon>
        <taxon>Eurotiales</taxon>
        <taxon>Aspergillaceae</taxon>
        <taxon>Aspergillus</taxon>
        <taxon>Aspergillus subgen. Nidulantes</taxon>
    </lineage>
</organism>
<dbReference type="Proteomes" id="UP001610335">
    <property type="component" value="Unassembled WGS sequence"/>
</dbReference>
<evidence type="ECO:0000313" key="2">
    <source>
        <dbReference type="EMBL" id="KAL2829412.1"/>
    </source>
</evidence>
<name>A0ABR4IP56_9EURO</name>
<feature type="region of interest" description="Disordered" evidence="1">
    <location>
        <begin position="163"/>
        <end position="182"/>
    </location>
</feature>
<protein>
    <submittedName>
        <fullName evidence="2">Uncharacterized protein</fullName>
    </submittedName>
</protein>
<dbReference type="EMBL" id="JBFXLS010000016">
    <property type="protein sequence ID" value="KAL2829412.1"/>
    <property type="molecule type" value="Genomic_DNA"/>
</dbReference>
<gene>
    <name evidence="2" type="ORF">BDW59DRAFT_142081</name>
</gene>
<keyword evidence="3" id="KW-1185">Reference proteome</keyword>
<sequence>MSGIGIRIPVLDLIVPRDYNRASTSSAIFTGDRWNATFQTAPTTPMYPKCCPIKQHKQSMGYPIHADCWAFVDRVMNHQLVIDNLRLFIQAVLTYRRNPATSCWRHALCHLRDSDCHYYWCQHSAPRCTLQYRQEQHPPWSPLCIPELTALVSRVTDQPTRFKHKNNGSWVQHHHHPHPHLS</sequence>
<evidence type="ECO:0000256" key="1">
    <source>
        <dbReference type="SAM" id="MobiDB-lite"/>
    </source>
</evidence>
<comment type="caution">
    <text evidence="2">The sequence shown here is derived from an EMBL/GenBank/DDBJ whole genome shotgun (WGS) entry which is preliminary data.</text>
</comment>
<evidence type="ECO:0000313" key="3">
    <source>
        <dbReference type="Proteomes" id="UP001610335"/>
    </source>
</evidence>
<proteinExistence type="predicted"/>
<accession>A0ABR4IP56</accession>
<reference evidence="2 3" key="1">
    <citation type="submission" date="2024-07" db="EMBL/GenBank/DDBJ databases">
        <title>Section-level genome sequencing and comparative genomics of Aspergillus sections Usti and Cavernicolus.</title>
        <authorList>
            <consortium name="Lawrence Berkeley National Laboratory"/>
            <person name="Nybo J.L."/>
            <person name="Vesth T.C."/>
            <person name="Theobald S."/>
            <person name="Frisvad J.C."/>
            <person name="Larsen T.O."/>
            <person name="Kjaerboelling I."/>
            <person name="Rothschild-Mancinelli K."/>
            <person name="Lyhne E.K."/>
            <person name="Kogle M.E."/>
            <person name="Barry K."/>
            <person name="Clum A."/>
            <person name="Na H."/>
            <person name="Ledsgaard L."/>
            <person name="Lin J."/>
            <person name="Lipzen A."/>
            <person name="Kuo A."/>
            <person name="Riley R."/>
            <person name="Mondo S."/>
            <person name="LaButti K."/>
            <person name="Haridas S."/>
            <person name="Pangalinan J."/>
            <person name="Salamov A.A."/>
            <person name="Simmons B.A."/>
            <person name="Magnuson J.K."/>
            <person name="Chen J."/>
            <person name="Drula E."/>
            <person name="Henrissat B."/>
            <person name="Wiebenga A."/>
            <person name="Lubbers R.J."/>
            <person name="Gomes A.C."/>
            <person name="Makela M.R."/>
            <person name="Stajich J."/>
            <person name="Grigoriev I.V."/>
            <person name="Mortensen U.H."/>
            <person name="De vries R.P."/>
            <person name="Baker S.E."/>
            <person name="Andersen M.R."/>
        </authorList>
    </citation>
    <scope>NUCLEOTIDE SEQUENCE [LARGE SCALE GENOMIC DNA]</scope>
    <source>
        <strain evidence="2 3">CBS 600.67</strain>
    </source>
</reference>